<keyword evidence="9" id="KW-0762">Sugar transport</keyword>
<dbReference type="eggNOG" id="COG1080">
    <property type="taxonomic scope" value="Bacteria"/>
</dbReference>
<dbReference type="Gene3D" id="1.10.274.10">
    <property type="entry name" value="PtsI, HPr-binding domain"/>
    <property type="match status" value="1"/>
</dbReference>
<keyword evidence="7" id="KW-0963">Cytoplasm</keyword>
<comment type="subcellular location">
    <subcellularLocation>
        <location evidence="3">Cytoplasm</location>
    </subcellularLocation>
</comment>
<dbReference type="InterPro" id="IPR016152">
    <property type="entry name" value="PTrfase/Anion_transptr"/>
</dbReference>
<evidence type="ECO:0000259" key="16">
    <source>
        <dbReference type="PROSITE" id="PS51350"/>
    </source>
</evidence>
<organism evidence="17 18">
    <name type="scientific">Moraxella bovoculi 237</name>
    <dbReference type="NCBI Taxonomy" id="743974"/>
    <lineage>
        <taxon>Bacteria</taxon>
        <taxon>Pseudomonadati</taxon>
        <taxon>Pseudomonadota</taxon>
        <taxon>Gammaproteobacteria</taxon>
        <taxon>Moraxellales</taxon>
        <taxon>Moraxellaceae</taxon>
        <taxon>Moraxella</taxon>
    </lineage>
</organism>
<evidence type="ECO:0000256" key="9">
    <source>
        <dbReference type="ARBA" id="ARBA00022597"/>
    </source>
</evidence>
<dbReference type="PRINTS" id="PR01736">
    <property type="entry name" value="PHPHTRNFRASE"/>
</dbReference>
<dbReference type="InterPro" id="IPR035895">
    <property type="entry name" value="HPr-like_sf"/>
</dbReference>
<dbReference type="GO" id="GO:0008965">
    <property type="term" value="F:phosphoenolpyruvate-protein phosphotransferase activity"/>
    <property type="evidence" value="ECO:0007669"/>
    <property type="project" value="UniProtKB-EC"/>
</dbReference>
<evidence type="ECO:0000256" key="14">
    <source>
        <dbReference type="ARBA" id="ARBA00022842"/>
    </source>
</evidence>
<keyword evidence="8" id="KW-0597">Phosphoprotein</keyword>
<dbReference type="InterPro" id="IPR001020">
    <property type="entry name" value="PTS_HPr_His_P_site"/>
</dbReference>
<evidence type="ECO:0000256" key="3">
    <source>
        <dbReference type="ARBA" id="ARBA00004496"/>
    </source>
</evidence>
<evidence type="ECO:0000313" key="18">
    <source>
        <dbReference type="Proteomes" id="UP000035860"/>
    </source>
</evidence>
<evidence type="ECO:0000256" key="7">
    <source>
        <dbReference type="ARBA" id="ARBA00022490"/>
    </source>
</evidence>
<dbReference type="NCBIfam" id="TIGR01417">
    <property type="entry name" value="PTS_I_fam"/>
    <property type="match status" value="1"/>
</dbReference>
<dbReference type="InterPro" id="IPR008279">
    <property type="entry name" value="PEP-util_enz_mobile_dom"/>
</dbReference>
<dbReference type="InterPro" id="IPR002178">
    <property type="entry name" value="PTS_EIIA_type-2_dom"/>
</dbReference>
<evidence type="ECO:0000256" key="13">
    <source>
        <dbReference type="ARBA" id="ARBA00022777"/>
    </source>
</evidence>
<dbReference type="GO" id="GO:0009401">
    <property type="term" value="P:phosphoenolpyruvate-dependent sugar phosphotransferase system"/>
    <property type="evidence" value="ECO:0007669"/>
    <property type="project" value="UniProtKB-KW"/>
</dbReference>
<evidence type="ECO:0000256" key="11">
    <source>
        <dbReference type="ARBA" id="ARBA00022683"/>
    </source>
</evidence>
<keyword evidence="14" id="KW-0460">Magnesium</keyword>
<dbReference type="Pfam" id="PF00381">
    <property type="entry name" value="PTS-HPr"/>
    <property type="match status" value="1"/>
</dbReference>
<dbReference type="Pfam" id="PF05524">
    <property type="entry name" value="PEP-utilisers_N"/>
    <property type="match status" value="1"/>
</dbReference>
<dbReference type="SUPFAM" id="SSF52009">
    <property type="entry name" value="Phosphohistidine domain"/>
    <property type="match status" value="1"/>
</dbReference>
<dbReference type="SUPFAM" id="SSF51621">
    <property type="entry name" value="Phosphoenolpyruvate/pyruvate domain"/>
    <property type="match status" value="1"/>
</dbReference>
<dbReference type="SUPFAM" id="SSF47831">
    <property type="entry name" value="Enzyme I of the PEP:sugar phosphotransferase system HPr-binding (sub)domain"/>
    <property type="match status" value="1"/>
</dbReference>
<name>A0A066UFV6_9GAMM</name>
<reference evidence="17 18" key="1">
    <citation type="journal article" date="2014" name="Genome Announc.">
        <title>Draft Genome Sequence of Moraxella bovoculi Strain 237T (ATCC BAA-1259T) Isolated from a Calf with Infectious Bovine Keratoconjunctivitis.</title>
        <authorList>
            <person name="Calcutt M.J."/>
            <person name="Foecking M.F."/>
            <person name="Martin N.T."/>
            <person name="Mhlanga-Mutangadura T."/>
            <person name="Reilly T.J."/>
        </authorList>
    </citation>
    <scope>NUCLEOTIDE SEQUENCE [LARGE SCALE GENOMIC DNA]</scope>
    <source>
        <strain evidence="17 18">237</strain>
    </source>
</reference>
<dbReference type="PROSITE" id="PS00372">
    <property type="entry name" value="PTS_EIIA_TYPE_2_HIS"/>
    <property type="match status" value="1"/>
</dbReference>
<dbReference type="PRINTS" id="PR00107">
    <property type="entry name" value="PHOSPHOCPHPR"/>
</dbReference>
<dbReference type="GO" id="GO:0005737">
    <property type="term" value="C:cytoplasm"/>
    <property type="evidence" value="ECO:0007669"/>
    <property type="project" value="UniProtKB-SubCell"/>
</dbReference>
<dbReference type="InterPro" id="IPR023151">
    <property type="entry name" value="PEP_util_CS"/>
</dbReference>
<evidence type="ECO:0000256" key="8">
    <source>
        <dbReference type="ARBA" id="ARBA00022553"/>
    </source>
</evidence>
<dbReference type="CDD" id="cd00367">
    <property type="entry name" value="PTS-HPr_like"/>
    <property type="match status" value="1"/>
</dbReference>
<dbReference type="Gene3D" id="3.20.20.60">
    <property type="entry name" value="Phosphoenolpyruvate-binding domains"/>
    <property type="match status" value="1"/>
</dbReference>
<evidence type="ECO:0000256" key="12">
    <source>
        <dbReference type="ARBA" id="ARBA00022723"/>
    </source>
</evidence>
<dbReference type="InterPro" id="IPR006318">
    <property type="entry name" value="PTS_EI-like"/>
</dbReference>
<comment type="catalytic activity">
    <reaction evidence="1">
        <text>L-histidyl-[protein] + phosphoenolpyruvate = N(pros)-phospho-L-histidyl-[protein] + pyruvate</text>
        <dbReference type="Rhea" id="RHEA:23880"/>
        <dbReference type="Rhea" id="RHEA-COMP:9745"/>
        <dbReference type="Rhea" id="RHEA-COMP:9746"/>
        <dbReference type="ChEBI" id="CHEBI:15361"/>
        <dbReference type="ChEBI" id="CHEBI:29979"/>
        <dbReference type="ChEBI" id="CHEBI:58702"/>
        <dbReference type="ChEBI" id="CHEBI:64837"/>
        <dbReference type="EC" id="2.7.3.9"/>
    </reaction>
</comment>
<keyword evidence="11" id="KW-0598">Phosphotransferase system</keyword>
<dbReference type="Gene3D" id="3.30.1340.10">
    <property type="entry name" value="HPr-like"/>
    <property type="match status" value="1"/>
</dbReference>
<dbReference type="CDD" id="cd00211">
    <property type="entry name" value="PTS_IIA_fru"/>
    <property type="match status" value="1"/>
</dbReference>
<dbReference type="PROSITE" id="PS00370">
    <property type="entry name" value="PEP_ENZYMES_PHOS_SITE"/>
    <property type="match status" value="1"/>
</dbReference>
<dbReference type="PROSITE" id="PS00369">
    <property type="entry name" value="PTS_HPR_HIS"/>
    <property type="match status" value="1"/>
</dbReference>
<sequence>MQLTAKDIRMNAHAANKDEALAVLGGVLVEDALTTPEYLQGIKDREAQSATYLGQGIAIPHGTPASRDAIIQTGVRLVYFSDGVVWNDEGDVVYLAAVIAAKSDEHLQVLKQLTKVLSDDVSDKVKSAKTPEDVLAIIQGAPLSFLLHENLIKQDDSAKDSDALYFTALNALKSSGMVNGISALSSQSTSLVNNIRCITIQGKSEQINQSALAIAIAKQNIAPKAVAVVVANECLDVKKLSQAYDAMLDDEFATAVDGVDTAKIIELLGAESNQSWATKTAVILNEHGLHARPATALSSLAKEANGEIKVAVDDGFFVSAKSLSRLLSLGAVRGQTLKFIAEPDTDAVAHLDKLTQAVADGLGESVQALAATTAANESTPVVLDFSDKATPIVKGEKSSATTASSGLAVGEAHVVRQMRFEYPATSSDPKAEFARLMSAIEAAKEELSQTISHAKSTAIAKIFTAHLVLLEDEEITFGAKDGIDDGLSAEAAWHAHIETMAKLQSSVSNHLLAERAADLRDVGQKVLSALTGQELPSEPNSPYVLIKEDLMPSDVASLDPARVAGILTAVGGASSHSAIVARALGIPALVGAGAEVLNIDQGAKVLMNAGEGWFVVEPSEAQIESCQKEQLALKERKRIAYQHAHEPAITQDGHRVEVAVNLGNVDNTKPAVDSGAEAVGLLRTELVFMAHRQVPDIDTQICDYEKVFDALEGKPLVVRTLDVGGDKPLPYLPMPSEDNPFLGVRGIRLTLKQPELLKNQLIALIRASKGRDLRIMFPMVGQLEEWTQARSILDEVLAEYPHDNLQVGIMIEVPSAAIMTNAFAKEVDFFSIGTNDLTQYTLAIDRGHPVLSKDADSLHPSILTLIDHTVKAAHAHGKWVGVCGELAGDEKAVPILMGLGVDELSMSVSSIALVKDQIRGLNLVDCQYLAKRALACQTASDVRTLTYKDRN</sequence>
<evidence type="ECO:0000256" key="1">
    <source>
        <dbReference type="ARBA" id="ARBA00000683"/>
    </source>
</evidence>
<dbReference type="InterPro" id="IPR000121">
    <property type="entry name" value="PEP_util_C"/>
</dbReference>
<dbReference type="EMBL" id="AOMT01000026">
    <property type="protein sequence ID" value="KDN24742.1"/>
    <property type="molecule type" value="Genomic_DNA"/>
</dbReference>
<dbReference type="PANTHER" id="PTHR46244">
    <property type="entry name" value="PHOSPHOENOLPYRUVATE-PROTEIN PHOSPHOTRANSFERASE"/>
    <property type="match status" value="1"/>
</dbReference>
<dbReference type="OrthoDB" id="9765468at2"/>
<keyword evidence="13" id="KW-0418">Kinase</keyword>
<dbReference type="PROSITE" id="PS00742">
    <property type="entry name" value="PEP_ENZYMES_2"/>
    <property type="match status" value="1"/>
</dbReference>
<protein>
    <recommendedName>
        <fullName evidence="5">phosphoenolpyruvate--protein phosphotransferase</fullName>
        <ecNumber evidence="5">2.7.3.9</ecNumber>
    </recommendedName>
</protein>
<dbReference type="Pfam" id="PF00359">
    <property type="entry name" value="PTS_EIIA_2"/>
    <property type="match status" value="1"/>
</dbReference>
<dbReference type="GO" id="GO:0016301">
    <property type="term" value="F:kinase activity"/>
    <property type="evidence" value="ECO:0007669"/>
    <property type="project" value="UniProtKB-KW"/>
</dbReference>
<evidence type="ECO:0000256" key="6">
    <source>
        <dbReference type="ARBA" id="ARBA00022448"/>
    </source>
</evidence>
<evidence type="ECO:0000256" key="4">
    <source>
        <dbReference type="ARBA" id="ARBA00007837"/>
    </source>
</evidence>
<evidence type="ECO:0000256" key="10">
    <source>
        <dbReference type="ARBA" id="ARBA00022679"/>
    </source>
</evidence>
<dbReference type="SUPFAM" id="SSF55594">
    <property type="entry name" value="HPr-like"/>
    <property type="match status" value="1"/>
</dbReference>
<dbReference type="InterPro" id="IPR008731">
    <property type="entry name" value="PTS_EIN"/>
</dbReference>
<dbReference type="Proteomes" id="UP000035860">
    <property type="component" value="Unassembled WGS sequence"/>
</dbReference>
<dbReference type="InterPro" id="IPR050499">
    <property type="entry name" value="PEP-utilizing_PTS_enzyme"/>
</dbReference>
<comment type="similarity">
    <text evidence="4">Belongs to the PEP-utilizing enzyme family.</text>
</comment>
<dbReference type="InterPro" id="IPR036618">
    <property type="entry name" value="PtsI_HPr-bd_sf"/>
</dbReference>
<evidence type="ECO:0000256" key="5">
    <source>
        <dbReference type="ARBA" id="ARBA00012232"/>
    </source>
</evidence>
<comment type="cofactor">
    <cofactor evidence="2">
        <name>Mg(2+)</name>
        <dbReference type="ChEBI" id="CHEBI:18420"/>
    </cofactor>
</comment>
<dbReference type="PROSITE" id="PS51350">
    <property type="entry name" value="PTS_HPR_DOM"/>
    <property type="match status" value="1"/>
</dbReference>
<dbReference type="RefSeq" id="WP_036366187.1">
    <property type="nucleotide sequence ID" value="NZ_AOMT01000026.1"/>
</dbReference>
<dbReference type="SUPFAM" id="SSF55804">
    <property type="entry name" value="Phoshotransferase/anion transport protein"/>
    <property type="match status" value="1"/>
</dbReference>
<keyword evidence="18" id="KW-1185">Reference proteome</keyword>
<dbReference type="EC" id="2.7.3.9" evidence="5"/>
<keyword evidence="6" id="KW-0813">Transport</keyword>
<feature type="domain" description="HPr" evidence="16">
    <location>
        <begin position="276"/>
        <end position="365"/>
    </location>
</feature>
<dbReference type="Gene3D" id="3.40.930.10">
    <property type="entry name" value="Mannitol-specific EII, Chain A"/>
    <property type="match status" value="1"/>
</dbReference>
<dbReference type="PANTHER" id="PTHR46244:SF6">
    <property type="entry name" value="PHOSPHOENOLPYRUVATE-PROTEIN PHOSPHOTRANSFERASE"/>
    <property type="match status" value="1"/>
</dbReference>
<dbReference type="InterPro" id="IPR036637">
    <property type="entry name" value="Phosphohistidine_dom_sf"/>
</dbReference>
<proteinExistence type="inferred from homology"/>
<dbReference type="PROSITE" id="PS51094">
    <property type="entry name" value="PTS_EIIA_TYPE_2"/>
    <property type="match status" value="1"/>
</dbReference>
<dbReference type="Pfam" id="PF00391">
    <property type="entry name" value="PEP-utilizers"/>
    <property type="match status" value="1"/>
</dbReference>
<feature type="domain" description="PTS EIIA type-2" evidence="15">
    <location>
        <begin position="1"/>
        <end position="141"/>
    </location>
</feature>
<gene>
    <name evidence="17" type="ORF">MBO_07243</name>
</gene>
<evidence type="ECO:0000256" key="2">
    <source>
        <dbReference type="ARBA" id="ARBA00001946"/>
    </source>
</evidence>
<dbReference type="InterPro" id="IPR040442">
    <property type="entry name" value="Pyrv_kinase-like_dom_sf"/>
</dbReference>
<dbReference type="InterPro" id="IPR015813">
    <property type="entry name" value="Pyrv/PenolPyrv_kinase-like_dom"/>
</dbReference>
<dbReference type="Pfam" id="PF02896">
    <property type="entry name" value="PEP-utilizers_C"/>
    <property type="match status" value="1"/>
</dbReference>
<comment type="caution">
    <text evidence="17">The sequence shown here is derived from an EMBL/GenBank/DDBJ whole genome shotgun (WGS) entry which is preliminary data.</text>
</comment>
<dbReference type="GO" id="GO:0046872">
    <property type="term" value="F:metal ion binding"/>
    <property type="evidence" value="ECO:0007669"/>
    <property type="project" value="UniProtKB-KW"/>
</dbReference>
<keyword evidence="12" id="KW-0479">Metal-binding</keyword>
<dbReference type="Gene3D" id="3.50.30.10">
    <property type="entry name" value="Phosphohistidine domain"/>
    <property type="match status" value="1"/>
</dbReference>
<accession>A0A066UFV6</accession>
<dbReference type="InterPro" id="IPR018274">
    <property type="entry name" value="PEP_util_AS"/>
</dbReference>
<evidence type="ECO:0000259" key="15">
    <source>
        <dbReference type="PROSITE" id="PS51094"/>
    </source>
</evidence>
<keyword evidence="17" id="KW-0670">Pyruvate</keyword>
<keyword evidence="10 17" id="KW-0808">Transferase</keyword>
<evidence type="ECO:0000313" key="17">
    <source>
        <dbReference type="EMBL" id="KDN24742.1"/>
    </source>
</evidence>
<dbReference type="InterPro" id="IPR000032">
    <property type="entry name" value="HPr-like"/>
</dbReference>
<dbReference type="AlphaFoldDB" id="A0A066UFV6"/>